<evidence type="ECO:0000313" key="1">
    <source>
        <dbReference type="EMBL" id="CUS56827.1"/>
    </source>
</evidence>
<dbReference type="AlphaFoldDB" id="A0A160U137"/>
<organism evidence="1">
    <name type="scientific">hydrothermal vent metagenome</name>
    <dbReference type="NCBI Taxonomy" id="652676"/>
    <lineage>
        <taxon>unclassified sequences</taxon>
        <taxon>metagenomes</taxon>
        <taxon>ecological metagenomes</taxon>
    </lineage>
</organism>
<dbReference type="EMBL" id="CZQD01000032">
    <property type="protein sequence ID" value="CUS56827.1"/>
    <property type="molecule type" value="Genomic_DNA"/>
</dbReference>
<reference evidence="1" key="1">
    <citation type="submission" date="2015-10" db="EMBL/GenBank/DDBJ databases">
        <authorList>
            <person name="Gilbert D.G."/>
        </authorList>
    </citation>
    <scope>NUCLEOTIDE SEQUENCE</scope>
</reference>
<evidence type="ECO:0008006" key="2">
    <source>
        <dbReference type="Google" id="ProtNLM"/>
    </source>
</evidence>
<proteinExistence type="predicted"/>
<dbReference type="PROSITE" id="PS51257">
    <property type="entry name" value="PROKAR_LIPOPROTEIN"/>
    <property type="match status" value="1"/>
</dbReference>
<sequence>MIRSGLIAAASALALAACSSTSGSTEATGATVAPMTETMSSYALAMTTVEGLEEAGNTQTAIDRLTQLSGDPELSREQLAETLLRRGELRASQSGYDVMGAIEDFEEIVNTLDDTAVYAKAVPALATARGKADSLMTVLNQPETTRQQKFDILMQLGRHEDAIDLMIASDLTPDNETLIAMYQIGYLCEGDELTGRSYDAVEPDGTNHALRFCDFGK</sequence>
<gene>
    <name evidence="1" type="ORF">MGWOODY_Hyp2228</name>
</gene>
<name>A0A160U137_9ZZZZ</name>
<accession>A0A160U137</accession>
<protein>
    <recommendedName>
        <fullName evidence="2">Lipoprotein</fullName>
    </recommendedName>
</protein>